<dbReference type="KEGG" id="hbq:QI031_31495"/>
<dbReference type="InterPro" id="IPR027417">
    <property type="entry name" value="P-loop_NTPase"/>
</dbReference>
<gene>
    <name evidence="1" type="ORF">QI031_31495</name>
</gene>
<keyword evidence="1" id="KW-0547">Nucleotide-binding</keyword>
<sequence>MTVGDSRVGKSTVTKLLINLFQTKGKKIKVYDHDNRNKLKAYTNSVPIESLDFFNGGTDKILDEFNKNELDIIIVDMPGQYIDKICQYIACSDLFDLLVAYKWRLTFLQPISHRTDCVSYMKTLVEVAANNANYVVVKNQHFDTRFIEYQQSMQGNLQLVGGTEIVLPALPRDHYEALERTGKPYSMCYTDTSIYIIYRSYIYQWIQNFNNSILSNNVAIKYLGLNNENRTSVTGVF</sequence>
<dbReference type="EMBL" id="CP124544">
    <property type="protein sequence ID" value="WGV29086.1"/>
    <property type="molecule type" value="Genomic_DNA"/>
</dbReference>
<dbReference type="Proteomes" id="UP001223520">
    <property type="component" value="Plasmid unnamed1"/>
</dbReference>
<proteinExistence type="predicted"/>
<evidence type="ECO:0000313" key="1">
    <source>
        <dbReference type="EMBL" id="WGV29086.1"/>
    </source>
</evidence>
<dbReference type="Gene3D" id="3.40.50.300">
    <property type="entry name" value="P-loop containing nucleotide triphosphate hydrolases"/>
    <property type="match status" value="1"/>
</dbReference>
<dbReference type="RefSeq" id="WP_281486282.1">
    <property type="nucleotide sequence ID" value="NZ_CP124544.1"/>
</dbReference>
<evidence type="ECO:0000313" key="2">
    <source>
        <dbReference type="Proteomes" id="UP001223520"/>
    </source>
</evidence>
<keyword evidence="1" id="KW-0067">ATP-binding</keyword>
<dbReference type="GO" id="GO:0005524">
    <property type="term" value="F:ATP binding"/>
    <property type="evidence" value="ECO:0007669"/>
    <property type="project" value="UniProtKB-KW"/>
</dbReference>
<geneLocation type="plasmid" evidence="1 2">
    <name>unnamed1</name>
</geneLocation>
<dbReference type="SUPFAM" id="SSF52540">
    <property type="entry name" value="P-loop containing nucleoside triphosphate hydrolases"/>
    <property type="match status" value="1"/>
</dbReference>
<dbReference type="AlphaFoldDB" id="A0AAJ6PCS1"/>
<keyword evidence="1" id="KW-0614">Plasmid</keyword>
<protein>
    <submittedName>
        <fullName evidence="1">ATP-binding protein</fullName>
    </submittedName>
</protein>
<reference evidence="1 2" key="1">
    <citation type="journal article" date="2023" name="Limnol Oceanogr Lett">
        <title>Environmental adaptations by the intertidal Antarctic cyanobacterium Halotia branconii CENA392 as revealed using long-read genome sequencing.</title>
        <authorList>
            <person name="Dextro R.B."/>
            <person name="Delbaje E."/>
            <person name="Freitas P.N.N."/>
            <person name="Geraldes V."/>
            <person name="Pinto E."/>
            <person name="Long P.F."/>
            <person name="Fiore M.F."/>
        </authorList>
    </citation>
    <scope>NUCLEOTIDE SEQUENCE [LARGE SCALE GENOMIC DNA]</scope>
    <source>
        <strain evidence="1 2">CENA392</strain>
        <plasmid evidence="1 2">unnamed1</plasmid>
    </source>
</reference>
<name>A0AAJ6PCS1_9CYAN</name>
<keyword evidence="2" id="KW-1185">Reference proteome</keyword>
<accession>A0AAJ6PCS1</accession>
<organism evidence="1 2">
    <name type="scientific">Halotia branconii CENA392</name>
    <dbReference type="NCBI Taxonomy" id="1539056"/>
    <lineage>
        <taxon>Bacteria</taxon>
        <taxon>Bacillati</taxon>
        <taxon>Cyanobacteriota</taxon>
        <taxon>Cyanophyceae</taxon>
        <taxon>Nostocales</taxon>
        <taxon>Nodulariaceae</taxon>
        <taxon>Halotia</taxon>
    </lineage>
</organism>